<organism evidence="1 2">
    <name type="scientific">candidate division WWE3 bacterium</name>
    <dbReference type="NCBI Taxonomy" id="2053526"/>
    <lineage>
        <taxon>Bacteria</taxon>
        <taxon>Katanobacteria</taxon>
    </lineage>
</organism>
<proteinExistence type="predicted"/>
<dbReference type="AlphaFoldDB" id="A0A3A4ZC44"/>
<dbReference type="Proteomes" id="UP000265540">
    <property type="component" value="Unassembled WGS sequence"/>
</dbReference>
<evidence type="ECO:0000313" key="1">
    <source>
        <dbReference type="EMBL" id="RJR26834.1"/>
    </source>
</evidence>
<sequence>MSIPLDHKIGFDKALSLLEERIPTLLADAGHTSALLTDLVGDSNTCRYYLRFIVSPAVEATYEKVTIMIDTGNGNHVMEVDFQKIDETRAAISFKGQFTPEELKAALELVSEADYTKAADRQRQIDAAMAALSG</sequence>
<reference evidence="1 2" key="1">
    <citation type="journal article" date="2017" name="ISME J.">
        <title>Energy and carbon metabolisms in a deep terrestrial subsurface fluid microbial community.</title>
        <authorList>
            <person name="Momper L."/>
            <person name="Jungbluth S.P."/>
            <person name="Lee M.D."/>
            <person name="Amend J.P."/>
        </authorList>
    </citation>
    <scope>NUCLEOTIDE SEQUENCE [LARGE SCALE GENOMIC DNA]</scope>
    <source>
        <strain evidence="1">SURF_46</strain>
    </source>
</reference>
<comment type="caution">
    <text evidence="1">The sequence shown here is derived from an EMBL/GenBank/DDBJ whole genome shotgun (WGS) entry which is preliminary data.</text>
</comment>
<accession>A0A3A4ZC44</accession>
<protein>
    <submittedName>
        <fullName evidence="1">Uncharacterized protein</fullName>
    </submittedName>
</protein>
<gene>
    <name evidence="1" type="ORF">C4561_03590</name>
</gene>
<dbReference type="EMBL" id="QZJF01000017">
    <property type="protein sequence ID" value="RJR26834.1"/>
    <property type="molecule type" value="Genomic_DNA"/>
</dbReference>
<evidence type="ECO:0000313" key="2">
    <source>
        <dbReference type="Proteomes" id="UP000265540"/>
    </source>
</evidence>
<name>A0A3A4ZC44_UNCKA</name>